<dbReference type="Pfam" id="PF01751">
    <property type="entry name" value="Toprim"/>
    <property type="match status" value="1"/>
</dbReference>
<dbReference type="PANTHER" id="PTHR45866:SF1">
    <property type="entry name" value="DNA GYRASE SUBUNIT B, MITOCHONDRIAL"/>
    <property type="match status" value="1"/>
</dbReference>
<evidence type="ECO:0000313" key="13">
    <source>
        <dbReference type="EMBL" id="MCA9381609.1"/>
    </source>
</evidence>
<evidence type="ECO:0000256" key="2">
    <source>
        <dbReference type="ARBA" id="ARBA00001946"/>
    </source>
</evidence>
<accession>A0A955L2B8</accession>
<dbReference type="PANTHER" id="PTHR45866">
    <property type="entry name" value="DNA GYRASE/TOPOISOMERASE SUBUNIT B"/>
    <property type="match status" value="1"/>
</dbReference>
<evidence type="ECO:0000256" key="9">
    <source>
        <dbReference type="ARBA" id="ARBA00023029"/>
    </source>
</evidence>
<dbReference type="GO" id="GO:0006265">
    <property type="term" value="P:DNA topological change"/>
    <property type="evidence" value="ECO:0007669"/>
    <property type="project" value="InterPro"/>
</dbReference>
<dbReference type="Pfam" id="PF00204">
    <property type="entry name" value="DNA_gyraseB"/>
    <property type="match status" value="1"/>
</dbReference>
<evidence type="ECO:0000256" key="4">
    <source>
        <dbReference type="ARBA" id="ARBA00012895"/>
    </source>
</evidence>
<dbReference type="Proteomes" id="UP000775877">
    <property type="component" value="Unassembled WGS sequence"/>
</dbReference>
<keyword evidence="10" id="KW-0238">DNA-binding</keyword>
<dbReference type="NCBIfam" id="NF011501">
    <property type="entry name" value="PRK14939.1"/>
    <property type="match status" value="1"/>
</dbReference>
<comment type="similarity">
    <text evidence="3">Belongs to the type II topoisomerase GyrB family.</text>
</comment>
<dbReference type="SUPFAM" id="SSF54211">
    <property type="entry name" value="Ribosomal protein S5 domain 2-like"/>
    <property type="match status" value="1"/>
</dbReference>
<reference evidence="13" key="1">
    <citation type="submission" date="2020-04" db="EMBL/GenBank/DDBJ databases">
        <authorList>
            <person name="Zhang T."/>
        </authorList>
    </citation>
    <scope>NUCLEOTIDE SEQUENCE</scope>
    <source>
        <strain evidence="13">HKST-UBA13</strain>
    </source>
</reference>
<feature type="domain" description="Toprim" evidence="12">
    <location>
        <begin position="419"/>
        <end position="533"/>
    </location>
</feature>
<dbReference type="Gene3D" id="3.30.565.10">
    <property type="entry name" value="Histidine kinase-like ATPase, C-terminal domain"/>
    <property type="match status" value="1"/>
</dbReference>
<dbReference type="InterPro" id="IPR001241">
    <property type="entry name" value="Topo_IIA"/>
</dbReference>
<dbReference type="PRINTS" id="PR01159">
    <property type="entry name" value="DNAGYRASEB"/>
</dbReference>
<dbReference type="SMART" id="SM00433">
    <property type="entry name" value="TOP2c"/>
    <property type="match status" value="1"/>
</dbReference>
<proteinExistence type="inferred from homology"/>
<dbReference type="FunFam" id="3.30.565.10:FF:000002">
    <property type="entry name" value="DNA gyrase subunit B"/>
    <property type="match status" value="1"/>
</dbReference>
<dbReference type="SUPFAM" id="SSF56719">
    <property type="entry name" value="Type II DNA topoisomerase"/>
    <property type="match status" value="1"/>
</dbReference>
<dbReference type="InterPro" id="IPR020568">
    <property type="entry name" value="Ribosomal_Su5_D2-typ_SF"/>
</dbReference>
<evidence type="ECO:0000256" key="6">
    <source>
        <dbReference type="ARBA" id="ARBA00022741"/>
    </source>
</evidence>
<evidence type="ECO:0000256" key="8">
    <source>
        <dbReference type="ARBA" id="ARBA00022842"/>
    </source>
</evidence>
<protein>
    <recommendedName>
        <fullName evidence="4">DNA topoisomerase (ATP-hydrolyzing)</fullName>
        <ecNumber evidence="4">5.6.2.2</ecNumber>
    </recommendedName>
</protein>
<dbReference type="GO" id="GO:0003677">
    <property type="term" value="F:DNA binding"/>
    <property type="evidence" value="ECO:0007669"/>
    <property type="project" value="UniProtKB-KW"/>
</dbReference>
<dbReference type="InterPro" id="IPR003594">
    <property type="entry name" value="HATPase_dom"/>
</dbReference>
<dbReference type="GO" id="GO:0046872">
    <property type="term" value="F:metal ion binding"/>
    <property type="evidence" value="ECO:0007669"/>
    <property type="project" value="UniProtKB-KW"/>
</dbReference>
<dbReference type="Pfam" id="PF02518">
    <property type="entry name" value="HATPase_c"/>
    <property type="match status" value="1"/>
</dbReference>
<dbReference type="SUPFAM" id="SSF55874">
    <property type="entry name" value="ATPase domain of HSP90 chaperone/DNA topoisomerase II/histidine kinase"/>
    <property type="match status" value="1"/>
</dbReference>
<organism evidence="13 14">
    <name type="scientific">Candidatus Dojkabacteria bacterium</name>
    <dbReference type="NCBI Taxonomy" id="2099670"/>
    <lineage>
        <taxon>Bacteria</taxon>
        <taxon>Candidatus Dojkabacteria</taxon>
    </lineage>
</organism>
<gene>
    <name evidence="13" type="ORF">KC678_05060</name>
</gene>
<reference evidence="13" key="2">
    <citation type="journal article" date="2021" name="Microbiome">
        <title>Successional dynamics and alternative stable states in a saline activated sludge microbial community over 9 years.</title>
        <authorList>
            <person name="Wang Y."/>
            <person name="Ye J."/>
            <person name="Ju F."/>
            <person name="Liu L."/>
            <person name="Boyd J.A."/>
            <person name="Deng Y."/>
            <person name="Parks D.H."/>
            <person name="Jiang X."/>
            <person name="Yin X."/>
            <person name="Woodcroft B.J."/>
            <person name="Tyson G.W."/>
            <person name="Hugenholtz P."/>
            <person name="Polz M.F."/>
            <person name="Zhang T."/>
        </authorList>
    </citation>
    <scope>NUCLEOTIDE SEQUENCE</scope>
    <source>
        <strain evidence="13">HKST-UBA13</strain>
    </source>
</reference>
<dbReference type="Pfam" id="PF00986">
    <property type="entry name" value="DNA_gyraseB_C"/>
    <property type="match status" value="1"/>
</dbReference>
<dbReference type="GO" id="GO:0005524">
    <property type="term" value="F:ATP binding"/>
    <property type="evidence" value="ECO:0007669"/>
    <property type="project" value="UniProtKB-KW"/>
</dbReference>
<evidence type="ECO:0000256" key="3">
    <source>
        <dbReference type="ARBA" id="ARBA00010708"/>
    </source>
</evidence>
<dbReference type="InterPro" id="IPR014721">
    <property type="entry name" value="Ribsml_uS5_D2-typ_fold_subgr"/>
</dbReference>
<evidence type="ECO:0000256" key="1">
    <source>
        <dbReference type="ARBA" id="ARBA00000185"/>
    </source>
</evidence>
<comment type="cofactor">
    <cofactor evidence="2">
        <name>Mg(2+)</name>
        <dbReference type="ChEBI" id="CHEBI:18420"/>
    </cofactor>
</comment>
<keyword evidence="8" id="KW-0460">Magnesium</keyword>
<dbReference type="EC" id="5.6.2.2" evidence="4"/>
<dbReference type="InterPro" id="IPR013506">
    <property type="entry name" value="Topo_IIA_bsu_dom2"/>
</dbReference>
<name>A0A955L2B8_9BACT</name>
<dbReference type="InterPro" id="IPR018522">
    <property type="entry name" value="TopoIIA_CS"/>
</dbReference>
<keyword evidence="7" id="KW-0067">ATP-binding</keyword>
<dbReference type="FunFam" id="3.40.50.670:FF:000002">
    <property type="entry name" value="DNA gyrase subunit B"/>
    <property type="match status" value="1"/>
</dbReference>
<dbReference type="AlphaFoldDB" id="A0A955L2B8"/>
<dbReference type="InterPro" id="IPR036890">
    <property type="entry name" value="HATPase_C_sf"/>
</dbReference>
<dbReference type="NCBIfam" id="NF004189">
    <property type="entry name" value="PRK05644.1"/>
    <property type="match status" value="1"/>
</dbReference>
<evidence type="ECO:0000256" key="7">
    <source>
        <dbReference type="ARBA" id="ARBA00022840"/>
    </source>
</evidence>
<dbReference type="PRINTS" id="PR00418">
    <property type="entry name" value="TPI2FAMILY"/>
</dbReference>
<keyword evidence="5" id="KW-0479">Metal-binding</keyword>
<evidence type="ECO:0000259" key="12">
    <source>
        <dbReference type="PROSITE" id="PS50880"/>
    </source>
</evidence>
<evidence type="ECO:0000256" key="11">
    <source>
        <dbReference type="ARBA" id="ARBA00023235"/>
    </source>
</evidence>
<evidence type="ECO:0000313" key="14">
    <source>
        <dbReference type="Proteomes" id="UP000775877"/>
    </source>
</evidence>
<comment type="caution">
    <text evidence="13">The sequence shown here is derived from an EMBL/GenBank/DDBJ whole genome shotgun (WGS) entry which is preliminary data.</text>
</comment>
<dbReference type="InterPro" id="IPR000565">
    <property type="entry name" value="Topo_IIA_B"/>
</dbReference>
<dbReference type="PROSITE" id="PS50880">
    <property type="entry name" value="TOPRIM"/>
    <property type="match status" value="1"/>
</dbReference>
<keyword evidence="9" id="KW-0799">Topoisomerase</keyword>
<dbReference type="EMBL" id="JAGQLJ010000142">
    <property type="protein sequence ID" value="MCA9381609.1"/>
    <property type="molecule type" value="Genomic_DNA"/>
</dbReference>
<dbReference type="Gene3D" id="3.30.230.10">
    <property type="match status" value="1"/>
</dbReference>
<dbReference type="InterPro" id="IPR013759">
    <property type="entry name" value="Topo_IIA_B_C"/>
</dbReference>
<sequence>MAEKEYSASNIQVLKGLEAVRKRPAMYIGGTDSDGLHHLIWELVDNGIDEALAGYATDVSVTIEKDGSVTIRDNGRGIPVDIHPTEKVSALELAATVLHAGGKFDSDTYKVSSGLHGVGLSVVNALSKKCRIEVYKDGKKYVQEYEIGIPKGPVKEDGKTDEKGTLINFLPDDSIFDSVEFKDKIILDRLRQHAYLNGGVRFNFSNKLGGGDKFYGFYFDGGLKSYVRHINMHLTPIQTKVFYAKDVVDDVDIEVAIQYTDDLQSREYAFANNVHNPEGGTHLSGLRTALTRTVNNYINEFGNEKEKNLKLTGDDVREGLTAAISVKISDPQFEGQTKIKLNNTEVTGAVRQLIEAQLKAFLIENPKEAKAITGRVILANKARTAAKAARDAVIRKGALEGSGLPGKLADCSSKKAEECELYIVEGDSAGGPAKQGRNRHNQAILPVFGKPINSEKYRLDKVLSSEKIADLIKAIGTGIGDMFDVSKLRYHKIVLMADADVDGAHITTLNLTLFYRHLKKIVENGHLYIAQPPLYKVTFSANDTVWVKDDAALQKLLKDRKSAKAPSIQRFKGLGEMNAEQLWETTMNPETRVLKQVVIEDAEAADRLFDILMGNEVPPRKKYIQTYSSEAELDV</sequence>
<dbReference type="PROSITE" id="PS00177">
    <property type="entry name" value="TOPOISOMERASE_II"/>
    <property type="match status" value="1"/>
</dbReference>
<comment type="catalytic activity">
    <reaction evidence="1">
        <text>ATP-dependent breakage, passage and rejoining of double-stranded DNA.</text>
        <dbReference type="EC" id="5.6.2.2"/>
    </reaction>
</comment>
<dbReference type="InterPro" id="IPR002288">
    <property type="entry name" value="DNA_gyrase_B_C"/>
</dbReference>
<dbReference type="Gene3D" id="3.40.50.670">
    <property type="match status" value="1"/>
</dbReference>
<dbReference type="CDD" id="cd16928">
    <property type="entry name" value="HATPase_GyrB-like"/>
    <property type="match status" value="1"/>
</dbReference>
<keyword evidence="11" id="KW-0413">Isomerase</keyword>
<dbReference type="SMART" id="SM00387">
    <property type="entry name" value="HATPase_c"/>
    <property type="match status" value="1"/>
</dbReference>
<dbReference type="InterPro" id="IPR006171">
    <property type="entry name" value="TOPRIM_dom"/>
</dbReference>
<evidence type="ECO:0000256" key="10">
    <source>
        <dbReference type="ARBA" id="ARBA00023125"/>
    </source>
</evidence>
<dbReference type="InterPro" id="IPR013760">
    <property type="entry name" value="Topo_IIA-like_dom_sf"/>
</dbReference>
<keyword evidence="6" id="KW-0547">Nucleotide-binding</keyword>
<dbReference type="CDD" id="cd00822">
    <property type="entry name" value="TopoII_Trans_DNA_gyrase"/>
    <property type="match status" value="1"/>
</dbReference>
<evidence type="ECO:0000256" key="5">
    <source>
        <dbReference type="ARBA" id="ARBA00022723"/>
    </source>
</evidence>
<dbReference type="GO" id="GO:0003918">
    <property type="term" value="F:DNA topoisomerase type II (double strand cut, ATP-hydrolyzing) activity"/>
    <property type="evidence" value="ECO:0007669"/>
    <property type="project" value="UniProtKB-EC"/>
</dbReference>